<evidence type="ECO:0000256" key="1">
    <source>
        <dbReference type="ARBA" id="ARBA00008045"/>
    </source>
</evidence>
<dbReference type="InterPro" id="IPR027235">
    <property type="entry name" value="PFD2"/>
</dbReference>
<keyword evidence="5" id="KW-1185">Reference proteome</keyword>
<dbReference type="PANTHER" id="PTHR13303">
    <property type="entry name" value="PREFOLDIN SUBUNIT 2"/>
    <property type="match status" value="1"/>
</dbReference>
<organism evidence="4 5">
    <name type="scientific">Wickerhamomyces mucosus</name>
    <dbReference type="NCBI Taxonomy" id="1378264"/>
    <lineage>
        <taxon>Eukaryota</taxon>
        <taxon>Fungi</taxon>
        <taxon>Dikarya</taxon>
        <taxon>Ascomycota</taxon>
        <taxon>Saccharomycotina</taxon>
        <taxon>Saccharomycetes</taxon>
        <taxon>Phaffomycetales</taxon>
        <taxon>Wickerhamomycetaceae</taxon>
        <taxon>Wickerhamomyces</taxon>
    </lineage>
</organism>
<proteinExistence type="inferred from homology"/>
<dbReference type="EMBL" id="JAEUBF010000677">
    <property type="protein sequence ID" value="KAH3676141.1"/>
    <property type="molecule type" value="Genomic_DNA"/>
</dbReference>
<reference evidence="4" key="1">
    <citation type="journal article" date="2021" name="Open Biol.">
        <title>Shared evolutionary footprints suggest mitochondrial oxidative damage underlies multiple complex I losses in fungi.</title>
        <authorList>
            <person name="Schikora-Tamarit M.A."/>
            <person name="Marcet-Houben M."/>
            <person name="Nosek J."/>
            <person name="Gabaldon T."/>
        </authorList>
    </citation>
    <scope>NUCLEOTIDE SEQUENCE</scope>
    <source>
        <strain evidence="4">CBS6341</strain>
    </source>
</reference>
<dbReference type="GO" id="GO:0051082">
    <property type="term" value="F:unfolded protein binding"/>
    <property type="evidence" value="ECO:0007669"/>
    <property type="project" value="InterPro"/>
</dbReference>
<dbReference type="Pfam" id="PF01920">
    <property type="entry name" value="Prefoldin_2"/>
    <property type="match status" value="1"/>
</dbReference>
<name>A0A9P8TEQ4_9ASCO</name>
<dbReference type="InterPro" id="IPR009053">
    <property type="entry name" value="Prefoldin"/>
</dbReference>
<feature type="coiled-coil region" evidence="3">
    <location>
        <begin position="4"/>
        <end position="45"/>
    </location>
</feature>
<evidence type="ECO:0008006" key="6">
    <source>
        <dbReference type="Google" id="ProtNLM"/>
    </source>
</evidence>
<keyword evidence="3" id="KW-0175">Coiled coil</keyword>
<dbReference type="SUPFAM" id="SSF46579">
    <property type="entry name" value="Prefoldin"/>
    <property type="match status" value="1"/>
</dbReference>
<evidence type="ECO:0000256" key="2">
    <source>
        <dbReference type="ARBA" id="ARBA00023186"/>
    </source>
</evidence>
<dbReference type="AlphaFoldDB" id="A0A9P8TEQ4"/>
<dbReference type="GO" id="GO:0016272">
    <property type="term" value="C:prefoldin complex"/>
    <property type="evidence" value="ECO:0007669"/>
    <property type="project" value="InterPro"/>
</dbReference>
<comment type="similarity">
    <text evidence="1">Belongs to the prefoldin subunit beta family.</text>
</comment>
<evidence type="ECO:0000256" key="3">
    <source>
        <dbReference type="SAM" id="Coils"/>
    </source>
</evidence>
<comment type="caution">
    <text evidence="4">The sequence shown here is derived from an EMBL/GenBank/DDBJ whole genome shotgun (WGS) entry which is preliminary data.</text>
</comment>
<accession>A0A9P8TEQ4</accession>
<dbReference type="GO" id="GO:0006457">
    <property type="term" value="P:protein folding"/>
    <property type="evidence" value="ECO:0007669"/>
    <property type="project" value="InterPro"/>
</dbReference>
<dbReference type="Gene3D" id="1.10.287.370">
    <property type="match status" value="1"/>
</dbReference>
<reference evidence="4" key="2">
    <citation type="submission" date="2021-01" db="EMBL/GenBank/DDBJ databases">
        <authorList>
            <person name="Schikora-Tamarit M.A."/>
        </authorList>
    </citation>
    <scope>NUCLEOTIDE SEQUENCE</scope>
    <source>
        <strain evidence="4">CBS6341</strain>
    </source>
</reference>
<evidence type="ECO:0000313" key="5">
    <source>
        <dbReference type="Proteomes" id="UP000769528"/>
    </source>
</evidence>
<gene>
    <name evidence="4" type="ORF">WICMUC_002163</name>
</gene>
<evidence type="ECO:0000313" key="4">
    <source>
        <dbReference type="EMBL" id="KAH3676141.1"/>
    </source>
</evidence>
<keyword evidence="2" id="KW-0143">Chaperone</keyword>
<dbReference type="OrthoDB" id="29646at2759"/>
<dbReference type="InterPro" id="IPR002777">
    <property type="entry name" value="PFD_beta-like"/>
</dbReference>
<dbReference type="Proteomes" id="UP000769528">
    <property type="component" value="Unassembled WGS sequence"/>
</dbReference>
<sequence length="110" mass="12664">MSVNEILQQRYNKYQETITELSGKINELKQDEEEHRIVIKTLEVTPKGRRCFRMVGGALVEHTAGEQLPVLKEKLKNLSAAIGTISKELQKVGEEFEAWKKEKNIKIVKK</sequence>
<protein>
    <recommendedName>
        <fullName evidence="6">Prefoldin subunit 2</fullName>
    </recommendedName>
</protein>